<evidence type="ECO:0000256" key="1">
    <source>
        <dbReference type="ARBA" id="ARBA00007613"/>
    </source>
</evidence>
<dbReference type="InterPro" id="IPR003423">
    <property type="entry name" value="OMP_efflux"/>
</dbReference>
<dbReference type="Gene3D" id="2.20.200.10">
    <property type="entry name" value="Outer membrane efflux proteins (OEP)"/>
    <property type="match status" value="1"/>
</dbReference>
<dbReference type="EMBL" id="LN614827">
    <property type="protein sequence ID" value="CEG56132.1"/>
    <property type="molecule type" value="Genomic_DNA"/>
</dbReference>
<dbReference type="InterPro" id="IPR010131">
    <property type="entry name" value="MdtP/NodT-like"/>
</dbReference>
<evidence type="ECO:0000313" key="3">
    <source>
        <dbReference type="Proteomes" id="UP000032430"/>
    </source>
</evidence>
<dbReference type="SUPFAM" id="SSF56954">
    <property type="entry name" value="Outer membrane efflux proteins (OEP)"/>
    <property type="match status" value="1"/>
</dbReference>
<proteinExistence type="inferred from homology"/>
<organism evidence="2 3">
    <name type="scientific">Legionella fallonii LLAP-10</name>
    <dbReference type="NCBI Taxonomy" id="1212491"/>
    <lineage>
        <taxon>Bacteria</taxon>
        <taxon>Pseudomonadati</taxon>
        <taxon>Pseudomonadota</taxon>
        <taxon>Gammaproteobacteria</taxon>
        <taxon>Legionellales</taxon>
        <taxon>Legionellaceae</taxon>
        <taxon>Legionella</taxon>
    </lineage>
</organism>
<dbReference type="Gene3D" id="1.20.1600.10">
    <property type="entry name" value="Outer membrane efflux proteins (OEP)"/>
    <property type="match status" value="1"/>
</dbReference>
<dbReference type="KEGG" id="lfa:LFA_0682"/>
<sequence>MESYMQRLTNRLLSKFYCGRQLFRRYGARVLMCWHVHCGLLLPFILTGCLLNNTYHKPEVEVANQWTVADRNISNNDEKNIPYLAWWRGFNDPTLNELIEKGLQYNNSLNMSRNHIKAAEGELKKIRYQWIPTVDVMLGYSRNPATGFPGVLGVIIPSYIINIIHQIKEQKIARYNLEQIKAEDDALKLTIISEITASYFTYQAEIERKRLLEILAHDLTQLADISNKVYQGGLTSDIEQQELFSQADIIRGEQEVIEKNIIISRNAIRYLINLNPGDIKTVVKFSDLNNKHLIPGSLPLTVLENRPDLQIAENRLRASNYGIGLAASNLLPTITLDLIGGKAAGDSRYIWPHQNVYFNDQLIRSPILKASVLGEIAAAKGLDKVSYFNYIDTLQKALRDTTNALSANERFTNKLKRTQEAQKRLAKSYELNRRLYLRGIQNYIDMLRTKIALDRININLNEDKLIQLLTTVSLYQELAGGYKADEPLPEQQKVALAVTK</sequence>
<dbReference type="Pfam" id="PF02321">
    <property type="entry name" value="OEP"/>
    <property type="match status" value="1"/>
</dbReference>
<name>A0A098G0U1_9GAMM</name>
<accession>A0A098G0U1</accession>
<dbReference type="PANTHER" id="PTHR30203:SF23">
    <property type="entry name" value="OUTER MEMBRANE EFFLUX PROTEIN"/>
    <property type="match status" value="1"/>
</dbReference>
<keyword evidence="3" id="KW-1185">Reference proteome</keyword>
<reference evidence="3" key="1">
    <citation type="submission" date="2014-09" db="EMBL/GenBank/DDBJ databases">
        <authorList>
            <person name="Gomez-Valero L."/>
        </authorList>
    </citation>
    <scope>NUCLEOTIDE SEQUENCE [LARGE SCALE GENOMIC DNA]</scope>
    <source>
        <strain evidence="3">ATCC700992</strain>
    </source>
</reference>
<dbReference type="PANTHER" id="PTHR30203">
    <property type="entry name" value="OUTER MEMBRANE CATION EFFLUX PROTEIN"/>
    <property type="match status" value="1"/>
</dbReference>
<dbReference type="AlphaFoldDB" id="A0A098G0U1"/>
<comment type="similarity">
    <text evidence="1">Belongs to the outer membrane factor (OMF) (TC 1.B.17) family.</text>
</comment>
<dbReference type="STRING" id="1212491.LFA_0682"/>
<dbReference type="Proteomes" id="UP000032430">
    <property type="component" value="Chromosome I"/>
</dbReference>
<protein>
    <submittedName>
        <fullName evidence="2">Outer membrane efflux protein</fullName>
    </submittedName>
</protein>
<gene>
    <name evidence="2" type="ORF">LFA_0682</name>
</gene>
<evidence type="ECO:0000313" key="2">
    <source>
        <dbReference type="EMBL" id="CEG56132.1"/>
    </source>
</evidence>
<dbReference type="HOGENOM" id="CLU_012817_13_3_6"/>
<dbReference type="GO" id="GO:0015562">
    <property type="term" value="F:efflux transmembrane transporter activity"/>
    <property type="evidence" value="ECO:0007669"/>
    <property type="project" value="InterPro"/>
</dbReference>